<name>A0A939PBJ3_9ACTN</name>
<dbReference type="GO" id="GO:0003700">
    <property type="term" value="F:DNA-binding transcription factor activity"/>
    <property type="evidence" value="ECO:0007669"/>
    <property type="project" value="TreeGrafter"/>
</dbReference>
<organism evidence="6 7">
    <name type="scientific">Actinomadura barringtoniae</name>
    <dbReference type="NCBI Taxonomy" id="1427535"/>
    <lineage>
        <taxon>Bacteria</taxon>
        <taxon>Bacillati</taxon>
        <taxon>Actinomycetota</taxon>
        <taxon>Actinomycetes</taxon>
        <taxon>Streptosporangiales</taxon>
        <taxon>Thermomonosporaceae</taxon>
        <taxon>Actinomadura</taxon>
    </lineage>
</organism>
<feature type="domain" description="HTH tetR-type" evidence="5">
    <location>
        <begin position="2"/>
        <end position="62"/>
    </location>
</feature>
<accession>A0A939PBJ3</accession>
<sequence length="194" mass="21287">MVDRRARLIEAAGELFIERAYDEVTTTEIAKRAGVAYGLIAHHFENKRGLYLATIRAAADRLREVRDAPVEGETPEEQLRNGIRRHIEFIEANSDGFLAIVRGGLGSDAEVREIVEGSRWEGAQRILGALSIGEPVPPLLRATMRAWVGYLDELILDRLAHEDVPVERLVESAAATLIAALGVAGVTTEVRSLP</sequence>
<dbReference type="Pfam" id="PF21943">
    <property type="entry name" value="TetR_C_46"/>
    <property type="match status" value="1"/>
</dbReference>
<evidence type="ECO:0000256" key="4">
    <source>
        <dbReference type="PROSITE-ProRule" id="PRU00335"/>
    </source>
</evidence>
<feature type="DNA-binding region" description="H-T-H motif" evidence="4">
    <location>
        <begin position="25"/>
        <end position="44"/>
    </location>
</feature>
<proteinExistence type="predicted"/>
<dbReference type="GO" id="GO:0000976">
    <property type="term" value="F:transcription cis-regulatory region binding"/>
    <property type="evidence" value="ECO:0007669"/>
    <property type="project" value="TreeGrafter"/>
</dbReference>
<keyword evidence="2 4" id="KW-0238">DNA-binding</keyword>
<dbReference type="InterPro" id="IPR009057">
    <property type="entry name" value="Homeodomain-like_sf"/>
</dbReference>
<keyword evidence="1" id="KW-0805">Transcription regulation</keyword>
<dbReference type="Gene3D" id="1.10.357.10">
    <property type="entry name" value="Tetracycline Repressor, domain 2"/>
    <property type="match status" value="1"/>
</dbReference>
<dbReference type="PRINTS" id="PR00455">
    <property type="entry name" value="HTHTETR"/>
</dbReference>
<dbReference type="PROSITE" id="PS50977">
    <property type="entry name" value="HTH_TETR_2"/>
    <property type="match status" value="1"/>
</dbReference>
<protein>
    <submittedName>
        <fullName evidence="6">TetR/AcrR family transcriptional regulator</fullName>
    </submittedName>
</protein>
<evidence type="ECO:0000313" key="6">
    <source>
        <dbReference type="EMBL" id="MBO2449606.1"/>
    </source>
</evidence>
<keyword evidence="7" id="KW-1185">Reference proteome</keyword>
<dbReference type="SUPFAM" id="SSF46689">
    <property type="entry name" value="Homeodomain-like"/>
    <property type="match status" value="1"/>
</dbReference>
<evidence type="ECO:0000313" key="7">
    <source>
        <dbReference type="Proteomes" id="UP000669179"/>
    </source>
</evidence>
<dbReference type="Pfam" id="PF00440">
    <property type="entry name" value="TetR_N"/>
    <property type="match status" value="1"/>
</dbReference>
<comment type="caution">
    <text evidence="6">The sequence shown here is derived from an EMBL/GenBank/DDBJ whole genome shotgun (WGS) entry which is preliminary data.</text>
</comment>
<dbReference type="EMBL" id="JAGEOJ010000008">
    <property type="protein sequence ID" value="MBO2449606.1"/>
    <property type="molecule type" value="Genomic_DNA"/>
</dbReference>
<evidence type="ECO:0000256" key="3">
    <source>
        <dbReference type="ARBA" id="ARBA00023163"/>
    </source>
</evidence>
<evidence type="ECO:0000256" key="1">
    <source>
        <dbReference type="ARBA" id="ARBA00023015"/>
    </source>
</evidence>
<dbReference type="RefSeq" id="WP_208257484.1">
    <property type="nucleotide sequence ID" value="NZ_JAGEOJ010000008.1"/>
</dbReference>
<dbReference type="InterPro" id="IPR001647">
    <property type="entry name" value="HTH_TetR"/>
</dbReference>
<dbReference type="InterPro" id="IPR054129">
    <property type="entry name" value="DesT_TetR_C"/>
</dbReference>
<gene>
    <name evidence="6" type="ORF">J4573_21070</name>
</gene>
<dbReference type="PANTHER" id="PTHR30055">
    <property type="entry name" value="HTH-TYPE TRANSCRIPTIONAL REGULATOR RUTR"/>
    <property type="match status" value="1"/>
</dbReference>
<dbReference type="AlphaFoldDB" id="A0A939PBJ3"/>
<evidence type="ECO:0000256" key="2">
    <source>
        <dbReference type="ARBA" id="ARBA00023125"/>
    </source>
</evidence>
<dbReference type="PANTHER" id="PTHR30055:SF226">
    <property type="entry name" value="HTH-TYPE TRANSCRIPTIONAL REGULATOR PKSA"/>
    <property type="match status" value="1"/>
</dbReference>
<dbReference type="InterPro" id="IPR050109">
    <property type="entry name" value="HTH-type_TetR-like_transc_reg"/>
</dbReference>
<keyword evidence="3" id="KW-0804">Transcription</keyword>
<dbReference type="Proteomes" id="UP000669179">
    <property type="component" value="Unassembled WGS sequence"/>
</dbReference>
<evidence type="ECO:0000259" key="5">
    <source>
        <dbReference type="PROSITE" id="PS50977"/>
    </source>
</evidence>
<reference evidence="6" key="1">
    <citation type="submission" date="2021-03" db="EMBL/GenBank/DDBJ databases">
        <authorList>
            <person name="Kanchanasin P."/>
            <person name="Saeng-In P."/>
            <person name="Phongsopitanun W."/>
            <person name="Yuki M."/>
            <person name="Kudo T."/>
            <person name="Ohkuma M."/>
            <person name="Tanasupawat S."/>
        </authorList>
    </citation>
    <scope>NUCLEOTIDE SEQUENCE</scope>
    <source>
        <strain evidence="6">GKU 128</strain>
    </source>
</reference>